<name>A0A8K0JL16_9TREE</name>
<evidence type="ECO:0000256" key="2">
    <source>
        <dbReference type="RuleBase" id="RU003707"/>
    </source>
</evidence>
<protein>
    <recommendedName>
        <fullName evidence="5">ClpP/crotonase</fullName>
    </recommendedName>
</protein>
<dbReference type="Gene3D" id="3.90.226.10">
    <property type="entry name" value="2-enoyl-CoA Hydratase, Chain A, domain 1"/>
    <property type="match status" value="1"/>
</dbReference>
<dbReference type="AlphaFoldDB" id="A0A8K0JL16"/>
<dbReference type="GO" id="GO:0006635">
    <property type="term" value="P:fatty acid beta-oxidation"/>
    <property type="evidence" value="ECO:0007669"/>
    <property type="project" value="TreeGrafter"/>
</dbReference>
<comment type="caution">
    <text evidence="3">The sequence shown here is derived from an EMBL/GenBank/DDBJ whole genome shotgun (WGS) entry which is preliminary data.</text>
</comment>
<dbReference type="PANTHER" id="PTHR11941">
    <property type="entry name" value="ENOYL-COA HYDRATASE-RELATED"/>
    <property type="match status" value="1"/>
</dbReference>
<evidence type="ECO:0000313" key="4">
    <source>
        <dbReference type="Proteomes" id="UP000812966"/>
    </source>
</evidence>
<dbReference type="Pfam" id="PF00378">
    <property type="entry name" value="ECH_1"/>
    <property type="match status" value="1"/>
</dbReference>
<comment type="similarity">
    <text evidence="1 2">Belongs to the enoyl-CoA hydratase/isomerase family.</text>
</comment>
<evidence type="ECO:0000256" key="1">
    <source>
        <dbReference type="ARBA" id="ARBA00005254"/>
    </source>
</evidence>
<dbReference type="PANTHER" id="PTHR11941:SF75">
    <property type="entry name" value="ENOYL-COA HYDRATASE_ISOMERASE FAMILY PROTEIN"/>
    <property type="match status" value="1"/>
</dbReference>
<dbReference type="CDD" id="cd06558">
    <property type="entry name" value="crotonase-like"/>
    <property type="match status" value="1"/>
</dbReference>
<dbReference type="GO" id="GO:0005777">
    <property type="term" value="C:peroxisome"/>
    <property type="evidence" value="ECO:0007669"/>
    <property type="project" value="TreeGrafter"/>
</dbReference>
<reference evidence="3" key="1">
    <citation type="submission" date="2020-04" db="EMBL/GenBank/DDBJ databases">
        <title>Analysis of mating type loci in Filobasidium floriforme.</title>
        <authorList>
            <person name="Nowrousian M."/>
        </authorList>
    </citation>
    <scope>NUCLEOTIDE SEQUENCE</scope>
    <source>
        <strain evidence="3">CBS 6242</strain>
    </source>
</reference>
<organism evidence="3 4">
    <name type="scientific">Filobasidium floriforme</name>
    <dbReference type="NCBI Taxonomy" id="5210"/>
    <lineage>
        <taxon>Eukaryota</taxon>
        <taxon>Fungi</taxon>
        <taxon>Dikarya</taxon>
        <taxon>Basidiomycota</taxon>
        <taxon>Agaricomycotina</taxon>
        <taxon>Tremellomycetes</taxon>
        <taxon>Filobasidiales</taxon>
        <taxon>Filobasidiaceae</taxon>
        <taxon>Filobasidium</taxon>
    </lineage>
</organism>
<proteinExistence type="inferred from homology"/>
<dbReference type="EMBL" id="JABELV010000067">
    <property type="protein sequence ID" value="KAG7535918.1"/>
    <property type="molecule type" value="Genomic_DNA"/>
</dbReference>
<accession>A0A8K0JL16</accession>
<dbReference type="GO" id="GO:0004165">
    <property type="term" value="F:delta(3)-delta(2)-enoyl-CoA isomerase activity"/>
    <property type="evidence" value="ECO:0007669"/>
    <property type="project" value="TreeGrafter"/>
</dbReference>
<evidence type="ECO:0008006" key="5">
    <source>
        <dbReference type="Google" id="ProtNLM"/>
    </source>
</evidence>
<dbReference type="InterPro" id="IPR001753">
    <property type="entry name" value="Enoyl-CoA_hydra/iso"/>
</dbReference>
<gene>
    <name evidence="3" type="ORF">FFLO_03589</name>
</gene>
<dbReference type="InterPro" id="IPR018376">
    <property type="entry name" value="Enoyl-CoA_hyd/isom_CS"/>
</dbReference>
<dbReference type="PROSITE" id="PS00166">
    <property type="entry name" value="ENOYL_COA_HYDRATASE"/>
    <property type="match status" value="1"/>
</dbReference>
<keyword evidence="4" id="KW-1185">Reference proteome</keyword>
<evidence type="ECO:0000313" key="3">
    <source>
        <dbReference type="EMBL" id="KAG7535918.1"/>
    </source>
</evidence>
<dbReference type="InterPro" id="IPR029045">
    <property type="entry name" value="ClpP/crotonase-like_dom_sf"/>
</dbReference>
<dbReference type="SUPFAM" id="SSF52096">
    <property type="entry name" value="ClpP/crotonase"/>
    <property type="match status" value="1"/>
</dbReference>
<dbReference type="Proteomes" id="UP000812966">
    <property type="component" value="Unassembled WGS sequence"/>
</dbReference>
<sequence>MPLLKVTRPSDLCWQISFDSAPDNRLTDDMFAQLAAAMDQVEYEWRSQNKWEGFFDKKRKGGALILTSEITKFFSNGLDFENSIKNPRFHLDIFSPVAVRLLTFPLVTIAAINGHAFAGGFLLALCCDYRLMTDGKAWCCMNEVDFGAPFPPFFSSLLSTKLRSSPNLLREVSLAKRFTAPELHKAGVVDEIVPAAKLRGRAIEFGNEIGLKSAQGPWGLIKEELYYDCLQHAKRTDGPVMPHIAAKAFFDRVGKKYEGKVEAKL</sequence>